<accession>A0A2Y9B643</accession>
<dbReference type="RefSeq" id="WP_109566142.1">
    <property type="nucleotide sequence ID" value="NZ_QGDJ01000016.1"/>
</dbReference>
<keyword evidence="1" id="KW-0732">Signal</keyword>
<reference evidence="4 6" key="1">
    <citation type="submission" date="2016-10" db="EMBL/GenBank/DDBJ databases">
        <authorList>
            <person name="Cai Z."/>
        </authorList>
    </citation>
    <scope>NUCLEOTIDE SEQUENCE [LARGE SCALE GENOMIC DNA]</scope>
    <source>
        <strain evidence="4 6">DSM 25227</strain>
    </source>
</reference>
<dbReference type="EMBL" id="QGDJ01000016">
    <property type="protein sequence ID" value="PWJ12467.1"/>
    <property type="molecule type" value="Genomic_DNA"/>
</dbReference>
<evidence type="ECO:0000313" key="3">
    <source>
        <dbReference type="EMBL" id="PWJ12467.1"/>
    </source>
</evidence>
<feature type="signal peptide" evidence="1">
    <location>
        <begin position="1"/>
        <end position="17"/>
    </location>
</feature>
<keyword evidence="5" id="KW-1185">Reference proteome</keyword>
<dbReference type="Pfam" id="PF08239">
    <property type="entry name" value="SH3_3"/>
    <property type="match status" value="1"/>
</dbReference>
<feature type="chain" id="PRO_5036058998" evidence="1">
    <location>
        <begin position="18"/>
        <end position="206"/>
    </location>
</feature>
<feature type="domain" description="SH3b" evidence="2">
    <location>
        <begin position="145"/>
        <end position="192"/>
    </location>
</feature>
<dbReference type="EMBL" id="UETC01000016">
    <property type="protein sequence ID" value="SSA50948.1"/>
    <property type="molecule type" value="Genomic_DNA"/>
</dbReference>
<dbReference type="InterPro" id="IPR010466">
    <property type="entry name" value="DUF1058"/>
</dbReference>
<dbReference type="Proteomes" id="UP000245839">
    <property type="component" value="Unassembled WGS sequence"/>
</dbReference>
<reference evidence="3 5" key="2">
    <citation type="submission" date="2018-03" db="EMBL/GenBank/DDBJ databases">
        <title>Genomic Encyclopedia of Archaeal and Bacterial Type Strains, Phase II (KMG-II): from individual species to whole genera.</title>
        <authorList>
            <person name="Goeker M."/>
        </authorList>
    </citation>
    <scope>NUCLEOTIDE SEQUENCE [LARGE SCALE GENOMIC DNA]</scope>
    <source>
        <strain evidence="3 5">DSM 25227</strain>
    </source>
</reference>
<protein>
    <submittedName>
        <fullName evidence="4">SH3 domain-containing protein</fullName>
    </submittedName>
</protein>
<proteinExistence type="predicted"/>
<sequence>MLRLLLCLFFFALPVAAQPVWNLGRVVAPLRSGPNDLAPVVGSLAPGAVAQITRCDVTGRWCLVSTDREVGWIDRDAAALHDGSPAAAVPPPPSISVTPLSEVPPPLPSAILDAVPEAELEQVPGARLPPILSLTAPMRNVTEGVVNLRAGPGTDRPIIGRLQPGEGGPIETCNPTGQWCLLRTPVGRGWVEMTLVGARRHVIEPR</sequence>
<evidence type="ECO:0000313" key="6">
    <source>
        <dbReference type="Proteomes" id="UP000251571"/>
    </source>
</evidence>
<evidence type="ECO:0000313" key="4">
    <source>
        <dbReference type="EMBL" id="SSA50948.1"/>
    </source>
</evidence>
<dbReference type="AlphaFoldDB" id="A0A2Y9B643"/>
<evidence type="ECO:0000259" key="2">
    <source>
        <dbReference type="Pfam" id="PF08239"/>
    </source>
</evidence>
<dbReference type="InterPro" id="IPR003646">
    <property type="entry name" value="SH3-like_bac-type"/>
</dbReference>
<gene>
    <name evidence="3" type="ORF">BCF38_11625</name>
    <name evidence="4" type="ORF">SAMN05421539_11625</name>
</gene>
<organism evidence="4 6">
    <name type="scientific">Jannaschia seohaensis</name>
    <dbReference type="NCBI Taxonomy" id="475081"/>
    <lineage>
        <taxon>Bacteria</taxon>
        <taxon>Pseudomonadati</taxon>
        <taxon>Pseudomonadota</taxon>
        <taxon>Alphaproteobacteria</taxon>
        <taxon>Rhodobacterales</taxon>
        <taxon>Roseobacteraceae</taxon>
        <taxon>Jannaschia</taxon>
    </lineage>
</organism>
<dbReference type="OrthoDB" id="8074373at2"/>
<dbReference type="Pfam" id="PF06347">
    <property type="entry name" value="SH3_4"/>
    <property type="match status" value="1"/>
</dbReference>
<name>A0A2Y9B643_9RHOB</name>
<dbReference type="Proteomes" id="UP000251571">
    <property type="component" value="Unassembled WGS sequence"/>
</dbReference>
<dbReference type="Gene3D" id="2.30.30.40">
    <property type="entry name" value="SH3 Domains"/>
    <property type="match status" value="2"/>
</dbReference>
<evidence type="ECO:0000256" key="1">
    <source>
        <dbReference type="SAM" id="SignalP"/>
    </source>
</evidence>
<evidence type="ECO:0000313" key="5">
    <source>
        <dbReference type="Proteomes" id="UP000245839"/>
    </source>
</evidence>